<evidence type="ECO:0000313" key="2">
    <source>
        <dbReference type="EMBL" id="CAK0880590.1"/>
    </source>
</evidence>
<sequence length="302" mass="33881">MADMAGITELLRKMNESQTAQHRELLEKVTATEASVQALQGLQPQVAALEDSVSVLDKKVDAKCAECMEAVKALQTQYSSRPASSASSARSWSTGAKRRRGESSQASTIAMETSGGPTDFQNICRRWIGTFPRKVLDVTREQVWSEILVQLPPSLPAADASPHFQRSSQSFSVIWSTEEQARDFSTWFGMNCVTWKDPRCGTVTQLRCRGDLPHEIRMRQRHLGQAWMPLMKLLRAHRDWTPRCKLGCSGFSNAITVTTDKDVWDLIRVDSDGHAEWVQDECEDWGITADLVKPIIDMLNLL</sequence>
<organism evidence="2 3">
    <name type="scientific">Prorocentrum cordatum</name>
    <dbReference type="NCBI Taxonomy" id="2364126"/>
    <lineage>
        <taxon>Eukaryota</taxon>
        <taxon>Sar</taxon>
        <taxon>Alveolata</taxon>
        <taxon>Dinophyceae</taxon>
        <taxon>Prorocentrales</taxon>
        <taxon>Prorocentraceae</taxon>
        <taxon>Prorocentrum</taxon>
    </lineage>
</organism>
<evidence type="ECO:0000256" key="1">
    <source>
        <dbReference type="SAM" id="MobiDB-lite"/>
    </source>
</evidence>
<proteinExistence type="predicted"/>
<name>A0ABN9W5M1_9DINO</name>
<comment type="caution">
    <text evidence="2">The sequence shown here is derived from an EMBL/GenBank/DDBJ whole genome shotgun (WGS) entry which is preliminary data.</text>
</comment>
<gene>
    <name evidence="2" type="ORF">PCOR1329_LOCUS63689</name>
</gene>
<evidence type="ECO:0000313" key="3">
    <source>
        <dbReference type="Proteomes" id="UP001189429"/>
    </source>
</evidence>
<feature type="region of interest" description="Disordered" evidence="1">
    <location>
        <begin position="78"/>
        <end position="114"/>
    </location>
</feature>
<dbReference type="Proteomes" id="UP001189429">
    <property type="component" value="Unassembled WGS sequence"/>
</dbReference>
<feature type="compositionally biased region" description="Low complexity" evidence="1">
    <location>
        <begin position="79"/>
        <end position="93"/>
    </location>
</feature>
<dbReference type="EMBL" id="CAUYUJ010018093">
    <property type="protein sequence ID" value="CAK0880590.1"/>
    <property type="molecule type" value="Genomic_DNA"/>
</dbReference>
<keyword evidence="3" id="KW-1185">Reference proteome</keyword>
<feature type="compositionally biased region" description="Polar residues" evidence="1">
    <location>
        <begin position="103"/>
        <end position="114"/>
    </location>
</feature>
<protein>
    <submittedName>
        <fullName evidence="2">Uncharacterized protein</fullName>
    </submittedName>
</protein>
<reference evidence="2" key="1">
    <citation type="submission" date="2023-10" db="EMBL/GenBank/DDBJ databases">
        <authorList>
            <person name="Chen Y."/>
            <person name="Shah S."/>
            <person name="Dougan E. K."/>
            <person name="Thang M."/>
            <person name="Chan C."/>
        </authorList>
    </citation>
    <scope>NUCLEOTIDE SEQUENCE [LARGE SCALE GENOMIC DNA]</scope>
</reference>
<accession>A0ABN9W5M1</accession>